<evidence type="ECO:0000313" key="3">
    <source>
        <dbReference type="Proteomes" id="UP000606786"/>
    </source>
</evidence>
<sequence>MNNGRLRQRRAQTVVVKVRGSGTDGGQDRIDGQEGFAVCLVGSTRNNLLRAAPLLPTNGPLEGSTHPEKAIIDQQRPNWVPSAQRQATQLFGDVPEAPGARMGGPSALTL</sequence>
<keyword evidence="3" id="KW-1185">Reference proteome</keyword>
<organism evidence="2 3">
    <name type="scientific">Ceratitis capitata</name>
    <name type="common">Mediterranean fruit fly</name>
    <name type="synonym">Tephritis capitata</name>
    <dbReference type="NCBI Taxonomy" id="7213"/>
    <lineage>
        <taxon>Eukaryota</taxon>
        <taxon>Metazoa</taxon>
        <taxon>Ecdysozoa</taxon>
        <taxon>Arthropoda</taxon>
        <taxon>Hexapoda</taxon>
        <taxon>Insecta</taxon>
        <taxon>Pterygota</taxon>
        <taxon>Neoptera</taxon>
        <taxon>Endopterygota</taxon>
        <taxon>Diptera</taxon>
        <taxon>Brachycera</taxon>
        <taxon>Muscomorpha</taxon>
        <taxon>Tephritoidea</taxon>
        <taxon>Tephritidae</taxon>
        <taxon>Ceratitis</taxon>
        <taxon>Ceratitis</taxon>
    </lineage>
</organism>
<proteinExistence type="predicted"/>
<comment type="caution">
    <text evidence="2">The sequence shown here is derived from an EMBL/GenBank/DDBJ whole genome shotgun (WGS) entry which is preliminary data.</text>
</comment>
<protein>
    <submittedName>
        <fullName evidence="2">(Mediterranean fruit fly) hypothetical protein</fullName>
    </submittedName>
</protein>
<name>A0A811VJ11_CERCA</name>
<dbReference type="AlphaFoldDB" id="A0A811VJ11"/>
<dbReference type="Proteomes" id="UP000606786">
    <property type="component" value="Unassembled WGS sequence"/>
</dbReference>
<feature type="region of interest" description="Disordered" evidence="1">
    <location>
        <begin position="90"/>
        <end position="110"/>
    </location>
</feature>
<gene>
    <name evidence="2" type="ORF">CCAP1982_LOCUS23188</name>
</gene>
<evidence type="ECO:0000256" key="1">
    <source>
        <dbReference type="SAM" id="MobiDB-lite"/>
    </source>
</evidence>
<evidence type="ECO:0000313" key="2">
    <source>
        <dbReference type="EMBL" id="CAD7015237.1"/>
    </source>
</evidence>
<dbReference type="EMBL" id="CAJHJT010000056">
    <property type="protein sequence ID" value="CAD7015237.1"/>
    <property type="molecule type" value="Genomic_DNA"/>
</dbReference>
<accession>A0A811VJ11</accession>
<reference evidence="2" key="1">
    <citation type="submission" date="2020-11" db="EMBL/GenBank/DDBJ databases">
        <authorList>
            <person name="Whitehead M."/>
        </authorList>
    </citation>
    <scope>NUCLEOTIDE SEQUENCE</scope>
    <source>
        <strain evidence="2">EGII</strain>
    </source>
</reference>